<dbReference type="GO" id="GO:0042391">
    <property type="term" value="P:regulation of membrane potential"/>
    <property type="evidence" value="ECO:0007669"/>
    <property type="project" value="TreeGrafter"/>
</dbReference>
<feature type="region of interest" description="Disordered" evidence="6">
    <location>
        <begin position="333"/>
        <end position="419"/>
    </location>
</feature>
<dbReference type="InterPro" id="IPR006916">
    <property type="entry name" value="POPDC1-3"/>
</dbReference>
<accession>A0A8T3CRJ5</accession>
<evidence type="ECO:0000256" key="3">
    <source>
        <dbReference type="ARBA" id="ARBA00022692"/>
    </source>
</evidence>
<dbReference type="GO" id="GO:0007519">
    <property type="term" value="P:skeletal muscle tissue development"/>
    <property type="evidence" value="ECO:0007669"/>
    <property type="project" value="TreeGrafter"/>
</dbReference>
<feature type="transmembrane region" description="Helical" evidence="7">
    <location>
        <begin position="139"/>
        <end position="159"/>
    </location>
</feature>
<keyword evidence="10" id="KW-1185">Reference proteome</keyword>
<reference evidence="9" key="1">
    <citation type="submission" date="2021-01" db="EMBL/GenBank/DDBJ databases">
        <authorList>
            <person name="Zahm M."/>
            <person name="Roques C."/>
            <person name="Cabau C."/>
            <person name="Klopp C."/>
            <person name="Donnadieu C."/>
            <person name="Jouanno E."/>
            <person name="Lampietro C."/>
            <person name="Louis A."/>
            <person name="Herpin A."/>
            <person name="Echchiki A."/>
            <person name="Berthelot C."/>
            <person name="Parey E."/>
            <person name="Roest-Crollius H."/>
            <person name="Braasch I."/>
            <person name="Postlethwait J."/>
            <person name="Bobe J."/>
            <person name="Montfort J."/>
            <person name="Bouchez O."/>
            <person name="Begum T."/>
            <person name="Mejri S."/>
            <person name="Adams A."/>
            <person name="Chen W.-J."/>
            <person name="Guiguen Y."/>
        </authorList>
    </citation>
    <scope>NUCLEOTIDE SEQUENCE</scope>
    <source>
        <tissue evidence="9">Blood</tissue>
    </source>
</reference>
<evidence type="ECO:0000256" key="2">
    <source>
        <dbReference type="ARBA" id="ARBA00007146"/>
    </source>
</evidence>
<feature type="compositionally biased region" description="Pro residues" evidence="6">
    <location>
        <begin position="354"/>
        <end position="365"/>
    </location>
</feature>
<keyword evidence="4 7" id="KW-1133">Transmembrane helix</keyword>
<gene>
    <name evidence="9" type="ORF">AGOR_G00217410</name>
</gene>
<evidence type="ECO:0000313" key="9">
    <source>
        <dbReference type="EMBL" id="KAI1885168.1"/>
    </source>
</evidence>
<name>A0A8T3CRJ5_9TELE</name>
<dbReference type="OrthoDB" id="425611at2759"/>
<keyword evidence="5 7" id="KW-0472">Membrane</keyword>
<comment type="caution">
    <text evidence="9">The sequence shown here is derived from an EMBL/GenBank/DDBJ whole genome shotgun (WGS) entry which is preliminary data.</text>
</comment>
<dbReference type="InterPro" id="IPR018490">
    <property type="entry name" value="cNMP-bd_dom_sf"/>
</dbReference>
<evidence type="ECO:0000259" key="8">
    <source>
        <dbReference type="Pfam" id="PF04831"/>
    </source>
</evidence>
<proteinExistence type="inferred from homology"/>
<organism evidence="9 10">
    <name type="scientific">Albula goreensis</name>
    <dbReference type="NCBI Taxonomy" id="1534307"/>
    <lineage>
        <taxon>Eukaryota</taxon>
        <taxon>Metazoa</taxon>
        <taxon>Chordata</taxon>
        <taxon>Craniata</taxon>
        <taxon>Vertebrata</taxon>
        <taxon>Euteleostomi</taxon>
        <taxon>Actinopterygii</taxon>
        <taxon>Neopterygii</taxon>
        <taxon>Teleostei</taxon>
        <taxon>Albuliformes</taxon>
        <taxon>Albulidae</taxon>
        <taxon>Albula</taxon>
    </lineage>
</organism>
<dbReference type="InterPro" id="IPR055272">
    <property type="entry name" value="POPDC1-3_dom"/>
</dbReference>
<evidence type="ECO:0000256" key="4">
    <source>
        <dbReference type="ARBA" id="ARBA00022989"/>
    </source>
</evidence>
<dbReference type="GO" id="GO:0007507">
    <property type="term" value="P:heart development"/>
    <property type="evidence" value="ECO:0007669"/>
    <property type="project" value="TreeGrafter"/>
</dbReference>
<dbReference type="PANTHER" id="PTHR12101">
    <property type="entry name" value="POPEYE DOMAIN CONTAINING PROTEIN"/>
    <property type="match status" value="1"/>
</dbReference>
<feature type="domain" description="POPDC1-3" evidence="8">
    <location>
        <begin position="88"/>
        <end position="313"/>
    </location>
</feature>
<feature type="compositionally biased region" description="Polar residues" evidence="6">
    <location>
        <begin position="369"/>
        <end position="381"/>
    </location>
</feature>
<dbReference type="PANTHER" id="PTHR12101:SF15">
    <property type="entry name" value="POPEYE DOMAIN-CONTAINING PROTEIN 2"/>
    <property type="match status" value="1"/>
</dbReference>
<evidence type="ECO:0000256" key="1">
    <source>
        <dbReference type="ARBA" id="ARBA00004141"/>
    </source>
</evidence>
<evidence type="ECO:0000313" key="10">
    <source>
        <dbReference type="Proteomes" id="UP000829720"/>
    </source>
</evidence>
<dbReference type="GO" id="GO:0042383">
    <property type="term" value="C:sarcolemma"/>
    <property type="evidence" value="ECO:0007669"/>
    <property type="project" value="TreeGrafter"/>
</dbReference>
<evidence type="ECO:0000256" key="5">
    <source>
        <dbReference type="ARBA" id="ARBA00023136"/>
    </source>
</evidence>
<protein>
    <recommendedName>
        <fullName evidence="8">POPDC1-3 domain-containing protein</fullName>
    </recommendedName>
</protein>
<sequence length="419" mass="46830">MHASSRKAKRAAPTSSRHIKNCVCRCRLLCPSEFSVNRGRKGRVHPEIPEMEQTVPYTFSSMQEGNSSLLEALVYGHRECHDWDNGTENGMYHLSNSLLFLGYMGGSGMFGAFYIYGFLLLSFLCHALWGWMLPCGSAALAWGILLGALCGLQLVHLLLRLHWNALPEGELHTLYNTVFRPLGTPRSAFRQVMEVCGSRVLSLDEEEAYALEGTTPIDRLSFLLSGRIRVSLEGQFLHYIFPFQFLDSPEWESLRPAEEGKFQVTLTAETDCRYVSWRRQKLQTLLARDYYLARLFSVMLGCDIADKLYSLNHRLFVKHGVRLDIRLPGLHHALTPQGEGQDQGGALDPNPAHQLPPLPPQPDPGKNPLTENPINHDSGSPQPCLARTASLPGFTPNPLLALQTPPTERQGPSCPHGYT</sequence>
<dbReference type="AlphaFoldDB" id="A0A8T3CRJ5"/>
<evidence type="ECO:0000256" key="7">
    <source>
        <dbReference type="SAM" id="Phobius"/>
    </source>
</evidence>
<evidence type="ECO:0000256" key="6">
    <source>
        <dbReference type="SAM" id="MobiDB-lite"/>
    </source>
</evidence>
<dbReference type="Proteomes" id="UP000829720">
    <property type="component" value="Unassembled WGS sequence"/>
</dbReference>
<dbReference type="Pfam" id="PF04831">
    <property type="entry name" value="POPDC1-3"/>
    <property type="match status" value="1"/>
</dbReference>
<keyword evidence="3 7" id="KW-0812">Transmembrane</keyword>
<dbReference type="SUPFAM" id="SSF51206">
    <property type="entry name" value="cAMP-binding domain-like"/>
    <property type="match status" value="1"/>
</dbReference>
<dbReference type="EMBL" id="JAERUA010000021">
    <property type="protein sequence ID" value="KAI1885168.1"/>
    <property type="molecule type" value="Genomic_DNA"/>
</dbReference>
<dbReference type="GO" id="GO:0030552">
    <property type="term" value="F:cAMP binding"/>
    <property type="evidence" value="ECO:0007669"/>
    <property type="project" value="TreeGrafter"/>
</dbReference>
<dbReference type="GO" id="GO:0051146">
    <property type="term" value="P:striated muscle cell differentiation"/>
    <property type="evidence" value="ECO:0007669"/>
    <property type="project" value="TreeGrafter"/>
</dbReference>
<comment type="similarity">
    <text evidence="2">Belongs to the popeye family.</text>
</comment>
<comment type="subcellular location">
    <subcellularLocation>
        <location evidence="1">Membrane</location>
        <topology evidence="1">Multi-pass membrane protein</topology>
    </subcellularLocation>
</comment>